<comment type="function">
    <text evidence="4">Modulates cellular lipopolysaccharide (LPS) levels by regulating LpxC, which is involved in lipid A biosynthesis. May act by modulating the proteolytic activity of FtsH towards LpxC. May also coordinate assembly of proteins involved in LPS synthesis at the plasma membrane.</text>
</comment>
<dbReference type="GO" id="GO:0005506">
    <property type="term" value="F:iron ion binding"/>
    <property type="evidence" value="ECO:0007669"/>
    <property type="project" value="UniProtKB-UniRule"/>
</dbReference>
<evidence type="ECO:0000256" key="2">
    <source>
        <dbReference type="ARBA" id="ARBA00022737"/>
    </source>
</evidence>
<dbReference type="InterPro" id="IPR051012">
    <property type="entry name" value="CellSynth/LPSAsmb/PSIAsmb"/>
</dbReference>
<dbReference type="Proteomes" id="UP000249203">
    <property type="component" value="Unassembled WGS sequence"/>
</dbReference>
<dbReference type="GO" id="GO:0009898">
    <property type="term" value="C:cytoplasmic side of plasma membrane"/>
    <property type="evidence" value="ECO:0007669"/>
    <property type="project" value="UniProtKB-UniRule"/>
</dbReference>
<evidence type="ECO:0000313" key="8">
    <source>
        <dbReference type="EMBL" id="RUO25005.1"/>
    </source>
</evidence>
<dbReference type="PANTHER" id="PTHR45586">
    <property type="entry name" value="TPR REPEAT-CONTAINING PROTEIN PA4667"/>
    <property type="match status" value="1"/>
</dbReference>
<feature type="topological domain" description="Cytoplasmic" evidence="4">
    <location>
        <begin position="21"/>
        <end position="385"/>
    </location>
</feature>
<reference evidence="7 9" key="2">
    <citation type="submission" date="2018-06" db="EMBL/GenBank/DDBJ databases">
        <title>Genomic Encyclopedia of Type Strains, Phase III (KMG-III): the genomes of soil and plant-associated and newly described type strains.</title>
        <authorList>
            <person name="Whitman W."/>
        </authorList>
    </citation>
    <scope>NUCLEOTIDE SEQUENCE [LARGE SCALE GENOMIC DNA]</scope>
    <source>
        <strain evidence="7 9">CGMCC 1.15366</strain>
    </source>
</reference>
<feature type="repeat" description="TPR" evidence="5">
    <location>
        <begin position="210"/>
        <end position="243"/>
    </location>
</feature>
<dbReference type="GO" id="GO:0046890">
    <property type="term" value="P:regulation of lipid biosynthetic process"/>
    <property type="evidence" value="ECO:0007669"/>
    <property type="project" value="UniProtKB-UniRule"/>
</dbReference>
<evidence type="ECO:0000256" key="3">
    <source>
        <dbReference type="ARBA" id="ARBA00022803"/>
    </source>
</evidence>
<dbReference type="Gene3D" id="1.25.40.10">
    <property type="entry name" value="Tetratricopeptide repeat domain"/>
    <property type="match status" value="2"/>
</dbReference>
<feature type="binding site" evidence="4">
    <location>
        <position position="370"/>
    </location>
    <ligand>
        <name>Fe cation</name>
        <dbReference type="ChEBI" id="CHEBI:24875"/>
    </ligand>
</feature>
<dbReference type="AlphaFoldDB" id="A0A327X0Y7"/>
<dbReference type="NCBIfam" id="NF008753">
    <property type="entry name" value="PRK11788.1-1"/>
    <property type="match status" value="1"/>
</dbReference>
<evidence type="ECO:0000313" key="10">
    <source>
        <dbReference type="Proteomes" id="UP000287865"/>
    </source>
</evidence>
<comment type="subcellular location">
    <subcellularLocation>
        <location evidence="4">Cell inner membrane</location>
        <topology evidence="4">Single-pass membrane protein</topology>
        <orientation evidence="4">Cytoplasmic side</orientation>
    </subcellularLocation>
</comment>
<dbReference type="Pfam" id="PF13432">
    <property type="entry name" value="TPR_16"/>
    <property type="match status" value="1"/>
</dbReference>
<dbReference type="OrthoDB" id="507476at2"/>
<keyword evidence="4" id="KW-0812">Transmembrane</keyword>
<dbReference type="InterPro" id="IPR011990">
    <property type="entry name" value="TPR-like_helical_dom_sf"/>
</dbReference>
<feature type="binding site" evidence="4">
    <location>
        <position position="367"/>
    </location>
    <ligand>
        <name>Fe cation</name>
        <dbReference type="ChEBI" id="CHEBI:24875"/>
    </ligand>
</feature>
<dbReference type="EMBL" id="PIPK01000004">
    <property type="protein sequence ID" value="RUO25005.1"/>
    <property type="molecule type" value="Genomic_DNA"/>
</dbReference>
<evidence type="ECO:0000313" key="9">
    <source>
        <dbReference type="Proteomes" id="UP000249203"/>
    </source>
</evidence>
<dbReference type="Proteomes" id="UP000287865">
    <property type="component" value="Unassembled WGS sequence"/>
</dbReference>
<evidence type="ECO:0000256" key="4">
    <source>
        <dbReference type="HAMAP-Rule" id="MF_00994"/>
    </source>
</evidence>
<keyword evidence="4" id="KW-0997">Cell inner membrane</keyword>
<feature type="domain" description="LapB rubredoxin metal binding" evidence="6">
    <location>
        <begin position="351"/>
        <end position="378"/>
    </location>
</feature>
<dbReference type="InterPro" id="IPR030865">
    <property type="entry name" value="LapB"/>
</dbReference>
<dbReference type="PROSITE" id="PS50005">
    <property type="entry name" value="TPR"/>
    <property type="match status" value="1"/>
</dbReference>
<evidence type="ECO:0000256" key="5">
    <source>
        <dbReference type="PROSITE-ProRule" id="PRU00339"/>
    </source>
</evidence>
<evidence type="ECO:0000256" key="1">
    <source>
        <dbReference type="ARBA" id="ARBA00022723"/>
    </source>
</evidence>
<keyword evidence="3 4" id="KW-0802">TPR repeat</keyword>
<dbReference type="NCBIfam" id="NF008756">
    <property type="entry name" value="PRK11788.1-4"/>
    <property type="match status" value="1"/>
</dbReference>
<sequence>MLELLFLLLPIAAAYGWFMGRNSVRNEQRKEQEQFSQKYVTGINLLLSDQSDKAVDMFVDILDVDSETLDTHWALGKLFRRRGEVERAIRIHQNLISRPSLSEHDRHQALFELGEDYLSAGLYDRAESMFTDLQRQPKFREASLYHLIAIYEATHEWNKAIKVGLKISRTDKSVEPTIAQFYCELADIQDSSESSLKFYDKALKHDKKCVRATLALGRWWMGQGRYKKALGLLTRIIDQDPQFIGEALPLIKDAYIAIEDTQGLVSYLHECVQKSPSASVVIMLADLIAEQNHVEEAEQFLFQALAQNPTTKGFHKLIQLHVQRAESGKAKDSLVMLRNMVAERLKQSNKYMCRHCGFAGQTLYWHCPSCKFWATMKPTKGLDGE</sequence>
<keyword evidence="1 4" id="KW-0479">Metal-binding</keyword>
<dbReference type="SMART" id="SM00028">
    <property type="entry name" value="TPR"/>
    <property type="match status" value="5"/>
</dbReference>
<dbReference type="Pfam" id="PF18073">
    <property type="entry name" value="Zn_ribbon_LapB"/>
    <property type="match status" value="1"/>
</dbReference>
<organism evidence="7 9">
    <name type="scientific">Aliidiomarina maris</name>
    <dbReference type="NCBI Taxonomy" id="531312"/>
    <lineage>
        <taxon>Bacteria</taxon>
        <taxon>Pseudomonadati</taxon>
        <taxon>Pseudomonadota</taxon>
        <taxon>Gammaproteobacteria</taxon>
        <taxon>Alteromonadales</taxon>
        <taxon>Idiomarinaceae</taxon>
        <taxon>Aliidiomarina</taxon>
    </lineage>
</organism>
<dbReference type="InterPro" id="IPR041166">
    <property type="entry name" value="Rubredoxin_2"/>
</dbReference>
<evidence type="ECO:0000259" key="6">
    <source>
        <dbReference type="Pfam" id="PF18073"/>
    </source>
</evidence>
<protein>
    <recommendedName>
        <fullName evidence="4">Lipopolysaccharide assembly protein B</fullName>
    </recommendedName>
</protein>
<dbReference type="NCBIfam" id="NF008757">
    <property type="entry name" value="PRK11788.1-5"/>
    <property type="match status" value="1"/>
</dbReference>
<dbReference type="SUPFAM" id="SSF48452">
    <property type="entry name" value="TPR-like"/>
    <property type="match status" value="1"/>
</dbReference>
<proteinExistence type="inferred from homology"/>
<accession>A0A327X0Y7</accession>
<keyword evidence="4" id="KW-0408">Iron</keyword>
<comment type="similarity">
    <text evidence="4">Belongs to the LapB family.</text>
</comment>
<feature type="binding site" evidence="4">
    <location>
        <position position="356"/>
    </location>
    <ligand>
        <name>Fe cation</name>
        <dbReference type="ChEBI" id="CHEBI:24875"/>
    </ligand>
</feature>
<dbReference type="HAMAP" id="MF_00994">
    <property type="entry name" value="LPS_assembly_LapB"/>
    <property type="match status" value="1"/>
</dbReference>
<keyword evidence="10" id="KW-1185">Reference proteome</keyword>
<evidence type="ECO:0000313" key="7">
    <source>
        <dbReference type="EMBL" id="RAJ98858.1"/>
    </source>
</evidence>
<name>A0A327X0Y7_9GAMM</name>
<keyword evidence="4" id="KW-1003">Cell membrane</keyword>
<dbReference type="Pfam" id="PF13176">
    <property type="entry name" value="TPR_7"/>
    <property type="match status" value="1"/>
</dbReference>
<dbReference type="RefSeq" id="WP_111568952.1">
    <property type="nucleotide sequence ID" value="NZ_PIPK01000004.1"/>
</dbReference>
<keyword evidence="4" id="KW-1133">Transmembrane helix</keyword>
<keyword evidence="2 4" id="KW-0677">Repeat</keyword>
<feature type="binding site" evidence="4">
    <location>
        <position position="353"/>
    </location>
    <ligand>
        <name>Fe cation</name>
        <dbReference type="ChEBI" id="CHEBI:24875"/>
    </ligand>
</feature>
<reference evidence="8 10" key="1">
    <citation type="journal article" date="2018" name="Front. Microbiol.">
        <title>Genome-Based Analysis Reveals the Taxonomy and Diversity of the Family Idiomarinaceae.</title>
        <authorList>
            <person name="Liu Y."/>
            <person name="Lai Q."/>
            <person name="Shao Z."/>
        </authorList>
    </citation>
    <scope>NUCLEOTIDE SEQUENCE [LARGE SCALE GENOMIC DNA]</scope>
    <source>
        <strain evidence="8 10">CF12-14</strain>
    </source>
</reference>
<dbReference type="GO" id="GO:0008653">
    <property type="term" value="P:lipopolysaccharide metabolic process"/>
    <property type="evidence" value="ECO:0007669"/>
    <property type="project" value="InterPro"/>
</dbReference>
<dbReference type="PANTHER" id="PTHR45586:SF1">
    <property type="entry name" value="LIPOPOLYSACCHARIDE ASSEMBLY PROTEIN B"/>
    <property type="match status" value="1"/>
</dbReference>
<dbReference type="EMBL" id="QLMD01000004">
    <property type="protein sequence ID" value="RAJ98858.1"/>
    <property type="molecule type" value="Genomic_DNA"/>
</dbReference>
<gene>
    <name evidence="4" type="primary">lapB</name>
    <name evidence="7" type="ORF">B0I24_10459</name>
    <name evidence="8" type="ORF">CWE07_05875</name>
</gene>
<dbReference type="InterPro" id="IPR019734">
    <property type="entry name" value="TPR_rpt"/>
</dbReference>
<comment type="caution">
    <text evidence="7">The sequence shown here is derived from an EMBL/GenBank/DDBJ whole genome shotgun (WGS) entry which is preliminary data.</text>
</comment>
<keyword evidence="4" id="KW-0472">Membrane</keyword>